<organism evidence="1 2">
    <name type="scientific">Nemania bipapillata</name>
    <dbReference type="NCBI Taxonomy" id="110536"/>
    <lineage>
        <taxon>Eukaryota</taxon>
        <taxon>Fungi</taxon>
        <taxon>Dikarya</taxon>
        <taxon>Ascomycota</taxon>
        <taxon>Pezizomycotina</taxon>
        <taxon>Sordariomycetes</taxon>
        <taxon>Xylariomycetidae</taxon>
        <taxon>Xylariales</taxon>
        <taxon>Xylariaceae</taxon>
        <taxon>Nemania</taxon>
    </lineage>
</organism>
<gene>
    <name evidence="1" type="ORF">ONZ43_g2080</name>
</gene>
<comment type="caution">
    <text evidence="1">The sequence shown here is derived from an EMBL/GenBank/DDBJ whole genome shotgun (WGS) entry which is preliminary data.</text>
</comment>
<name>A0ACC2J211_9PEZI</name>
<accession>A0ACC2J211</accession>
<dbReference type="Proteomes" id="UP001153334">
    <property type="component" value="Unassembled WGS sequence"/>
</dbReference>
<sequence length="275" mass="30152">MAGRPVSRVRDGSPDRPRAPEAQMFAEVAPYAGSAVGGRGLDIEADPFVSHTPVPVRSCSPTNSNTFEKVRAEYSNSEVKYESEGYDEDGNEDGDYDYGDSVIDSSRRHNLGNVAGLNIEDSLRISDQGEFHLGSQWQVPDSRTAHANAGPRYGQAAVWSQHTAGRITPDWQDDMEHSSTLAVASGSRAPPPKFNLPVEYLTTTKKQHKPQQDQHDPHGGGNDEQDHAADAGPSTYPHGHPQFDDFDDDDDDVFTIKEELNHLDLSIRGGRSHHP</sequence>
<reference evidence="1" key="1">
    <citation type="submission" date="2022-11" db="EMBL/GenBank/DDBJ databases">
        <title>Genome Sequence of Nemania bipapillata.</title>
        <authorList>
            <person name="Buettner E."/>
        </authorList>
    </citation>
    <scope>NUCLEOTIDE SEQUENCE</scope>
    <source>
        <strain evidence="1">CP14</strain>
    </source>
</reference>
<dbReference type="EMBL" id="JAPESX010000406">
    <property type="protein sequence ID" value="KAJ8121474.1"/>
    <property type="molecule type" value="Genomic_DNA"/>
</dbReference>
<protein>
    <submittedName>
        <fullName evidence="1">Uncharacterized protein</fullName>
    </submittedName>
</protein>
<evidence type="ECO:0000313" key="2">
    <source>
        <dbReference type="Proteomes" id="UP001153334"/>
    </source>
</evidence>
<evidence type="ECO:0000313" key="1">
    <source>
        <dbReference type="EMBL" id="KAJ8121474.1"/>
    </source>
</evidence>
<proteinExistence type="predicted"/>
<keyword evidence="2" id="KW-1185">Reference proteome</keyword>